<dbReference type="PANTHER" id="PTHR24221">
    <property type="entry name" value="ATP-BINDING CASSETTE SUB-FAMILY B"/>
    <property type="match status" value="1"/>
</dbReference>
<evidence type="ECO:0008006" key="13">
    <source>
        <dbReference type="Google" id="ProtNLM"/>
    </source>
</evidence>
<evidence type="ECO:0000259" key="9">
    <source>
        <dbReference type="PROSITE" id="PS50893"/>
    </source>
</evidence>
<evidence type="ECO:0000256" key="2">
    <source>
        <dbReference type="ARBA" id="ARBA00005580"/>
    </source>
</evidence>
<evidence type="ECO:0000256" key="3">
    <source>
        <dbReference type="ARBA" id="ARBA00022692"/>
    </source>
</evidence>
<feature type="transmembrane region" description="Helical" evidence="8">
    <location>
        <begin position="224"/>
        <end position="244"/>
    </location>
</feature>
<feature type="transmembrane region" description="Helical" evidence="8">
    <location>
        <begin position="12"/>
        <end position="29"/>
    </location>
</feature>
<dbReference type="InterPro" id="IPR017871">
    <property type="entry name" value="ABC_transporter-like_CS"/>
</dbReference>
<dbReference type="GO" id="GO:0036249">
    <property type="term" value="P:cadmium ion import into vacuole"/>
    <property type="evidence" value="ECO:0007669"/>
    <property type="project" value="EnsemblFungi"/>
</dbReference>
<organism evidence="11 12">
    <name type="scientific">Pneumocystis murina (strain B123)</name>
    <name type="common">Mouse pneumocystis pneumonia agent</name>
    <name type="synonym">Pneumocystis carinii f. sp. muris</name>
    <dbReference type="NCBI Taxonomy" id="1069680"/>
    <lineage>
        <taxon>Eukaryota</taxon>
        <taxon>Fungi</taxon>
        <taxon>Dikarya</taxon>
        <taxon>Ascomycota</taxon>
        <taxon>Taphrinomycotina</taxon>
        <taxon>Pneumocystomycetes</taxon>
        <taxon>Pneumocystaceae</taxon>
        <taxon>Pneumocystis</taxon>
    </lineage>
</organism>
<dbReference type="PROSITE" id="PS50893">
    <property type="entry name" value="ABC_TRANSPORTER_2"/>
    <property type="match status" value="1"/>
</dbReference>
<keyword evidence="4" id="KW-0547">Nucleotide-binding</keyword>
<dbReference type="OMA" id="WRANMRR"/>
<dbReference type="eggNOG" id="KOG0056">
    <property type="taxonomic scope" value="Eukaryota"/>
</dbReference>
<evidence type="ECO:0000256" key="6">
    <source>
        <dbReference type="ARBA" id="ARBA00022989"/>
    </source>
</evidence>
<dbReference type="PROSITE" id="PS50929">
    <property type="entry name" value="ABC_TM1F"/>
    <property type="match status" value="1"/>
</dbReference>
<gene>
    <name evidence="11" type="ORF">PNEG_03336</name>
</gene>
<feature type="transmembrane region" description="Helical" evidence="8">
    <location>
        <begin position="375"/>
        <end position="394"/>
    </location>
</feature>
<evidence type="ECO:0000259" key="10">
    <source>
        <dbReference type="PROSITE" id="PS50929"/>
    </source>
</evidence>
<dbReference type="InterPro" id="IPR003439">
    <property type="entry name" value="ABC_transporter-like_ATP-bd"/>
</dbReference>
<keyword evidence="7 8" id="KW-0472">Membrane</keyword>
<dbReference type="VEuPathDB" id="FungiDB:PNEG_03336"/>
<dbReference type="PROSITE" id="PS00211">
    <property type="entry name" value="ABC_TRANSPORTER_1"/>
    <property type="match status" value="1"/>
</dbReference>
<evidence type="ECO:0000313" key="11">
    <source>
        <dbReference type="EMBL" id="EMR08161.1"/>
    </source>
</evidence>
<accession>M7NLZ3</accession>
<evidence type="ECO:0000256" key="8">
    <source>
        <dbReference type="SAM" id="Phobius"/>
    </source>
</evidence>
<proteinExistence type="inferred from homology"/>
<evidence type="ECO:0000256" key="4">
    <source>
        <dbReference type="ARBA" id="ARBA00022741"/>
    </source>
</evidence>
<dbReference type="GO" id="GO:0044604">
    <property type="term" value="F:ABC-type phytochelatin transporter activity"/>
    <property type="evidence" value="ECO:0007669"/>
    <property type="project" value="EnsemblFungi"/>
</dbReference>
<dbReference type="AlphaFoldDB" id="M7NLZ3"/>
<feature type="domain" description="ABC transporter" evidence="9">
    <location>
        <begin position="552"/>
        <end position="773"/>
    </location>
</feature>
<evidence type="ECO:0000256" key="5">
    <source>
        <dbReference type="ARBA" id="ARBA00022840"/>
    </source>
</evidence>
<dbReference type="GO" id="GO:0036246">
    <property type="term" value="P:phytochelatin 2 import into vacuole"/>
    <property type="evidence" value="ECO:0007669"/>
    <property type="project" value="EnsemblFungi"/>
</dbReference>
<dbReference type="Pfam" id="PF00005">
    <property type="entry name" value="ABC_tran"/>
    <property type="match status" value="1"/>
</dbReference>
<reference evidence="12" key="1">
    <citation type="journal article" date="2016" name="Nat. Commun.">
        <title>Genome analysis of three Pneumocystis species reveals adaptation mechanisms to life exclusively in mammalian hosts.</title>
        <authorList>
            <person name="Ma L."/>
            <person name="Chen Z."/>
            <person name="Huang D.W."/>
            <person name="Kutty G."/>
            <person name="Ishihara M."/>
            <person name="Wang H."/>
            <person name="Abouelleil A."/>
            <person name="Bishop L."/>
            <person name="Davey E."/>
            <person name="Deng R."/>
            <person name="Deng X."/>
            <person name="Fan L."/>
            <person name="Fantoni G."/>
            <person name="Fitzgerald M."/>
            <person name="Gogineni E."/>
            <person name="Goldberg J.M."/>
            <person name="Handley G."/>
            <person name="Hu X."/>
            <person name="Huber C."/>
            <person name="Jiao X."/>
            <person name="Jones K."/>
            <person name="Levin J.Z."/>
            <person name="Liu Y."/>
            <person name="Macdonald P."/>
            <person name="Melnikov A."/>
            <person name="Raley C."/>
            <person name="Sassi M."/>
            <person name="Sherman B.T."/>
            <person name="Song X."/>
            <person name="Sykes S."/>
            <person name="Tran B."/>
            <person name="Walsh L."/>
            <person name="Xia Y."/>
            <person name="Yang J."/>
            <person name="Young S."/>
            <person name="Zeng Q."/>
            <person name="Zheng X."/>
            <person name="Stephens R."/>
            <person name="Nusbaum C."/>
            <person name="Birren B.W."/>
            <person name="Azadi P."/>
            <person name="Lempicki R.A."/>
            <person name="Cuomo C.A."/>
            <person name="Kovacs J.A."/>
        </authorList>
    </citation>
    <scope>NUCLEOTIDE SEQUENCE [LARGE SCALE GENOMIC DNA]</scope>
    <source>
        <strain evidence="12">B123</strain>
    </source>
</reference>
<evidence type="ECO:0000256" key="7">
    <source>
        <dbReference type="ARBA" id="ARBA00023136"/>
    </source>
</evidence>
<evidence type="ECO:0000256" key="1">
    <source>
        <dbReference type="ARBA" id="ARBA00004141"/>
    </source>
</evidence>
<dbReference type="Gene3D" id="1.20.1560.10">
    <property type="entry name" value="ABC transporter type 1, transmembrane domain"/>
    <property type="match status" value="1"/>
</dbReference>
<dbReference type="Proteomes" id="UP000011958">
    <property type="component" value="Unassembled WGS sequence"/>
</dbReference>
<dbReference type="InterPro" id="IPR003593">
    <property type="entry name" value="AAA+_ATPase"/>
</dbReference>
<keyword evidence="3 8" id="KW-0812">Transmembrane</keyword>
<feature type="domain" description="ABC transmembrane type-1" evidence="10">
    <location>
        <begin position="232"/>
        <end position="518"/>
    </location>
</feature>
<keyword evidence="5" id="KW-0067">ATP-binding</keyword>
<comment type="subcellular location">
    <subcellularLocation>
        <location evidence="1">Membrane</location>
        <topology evidence="1">Multi-pass membrane protein</topology>
    </subcellularLocation>
</comment>
<dbReference type="EMBL" id="AFWA02000017">
    <property type="protein sequence ID" value="EMR08161.1"/>
    <property type="molecule type" value="Genomic_DNA"/>
</dbReference>
<keyword evidence="12" id="KW-1185">Reference proteome</keyword>
<dbReference type="GO" id="GO:0016887">
    <property type="term" value="F:ATP hydrolysis activity"/>
    <property type="evidence" value="ECO:0007669"/>
    <property type="project" value="InterPro"/>
</dbReference>
<dbReference type="SUPFAM" id="SSF90123">
    <property type="entry name" value="ABC transporter transmembrane region"/>
    <property type="match status" value="1"/>
</dbReference>
<feature type="transmembrane region" description="Helical" evidence="8">
    <location>
        <begin position="79"/>
        <end position="98"/>
    </location>
</feature>
<dbReference type="InterPro" id="IPR011527">
    <property type="entry name" value="ABC1_TM_dom"/>
</dbReference>
<feature type="transmembrane region" description="Helical" evidence="8">
    <location>
        <begin position="140"/>
        <end position="161"/>
    </location>
</feature>
<dbReference type="FunFam" id="3.40.50.300:FF:000218">
    <property type="entry name" value="Multidrug ABC transporter ATP-binding protein"/>
    <property type="match status" value="1"/>
</dbReference>
<protein>
    <recommendedName>
        <fullName evidence="13">P-loop containing nucleoside triphosphate hydrolase protein</fullName>
    </recommendedName>
</protein>
<feature type="transmembrane region" description="Helical" evidence="8">
    <location>
        <begin position="349"/>
        <end position="369"/>
    </location>
</feature>
<dbReference type="Gene3D" id="3.40.50.300">
    <property type="entry name" value="P-loop containing nucleotide triphosphate hydrolases"/>
    <property type="match status" value="1"/>
</dbReference>
<feature type="transmembrane region" description="Helical" evidence="8">
    <location>
        <begin position="269"/>
        <end position="289"/>
    </location>
</feature>
<dbReference type="GO" id="GO:0005524">
    <property type="term" value="F:ATP binding"/>
    <property type="evidence" value="ECO:0007669"/>
    <property type="project" value="UniProtKB-KW"/>
</dbReference>
<comment type="similarity">
    <text evidence="2">Belongs to the ABC transporter superfamily. ABCB family. Mitochondrial peptide exporter (TC 3.A.1.212) subfamily.</text>
</comment>
<keyword evidence="6 8" id="KW-1133">Transmembrane helix</keyword>
<dbReference type="GeneID" id="19897023"/>
<dbReference type="GO" id="GO:0098849">
    <property type="term" value="P:cellular detoxification of cadmium ion"/>
    <property type="evidence" value="ECO:0007669"/>
    <property type="project" value="EnsemblFungi"/>
</dbReference>
<dbReference type="GO" id="GO:0000329">
    <property type="term" value="C:fungal-type vacuole membrane"/>
    <property type="evidence" value="ECO:0007669"/>
    <property type="project" value="EnsemblFungi"/>
</dbReference>
<dbReference type="STRING" id="1069680.M7NLZ3"/>
<comment type="caution">
    <text evidence="11">The sequence shown here is derived from an EMBL/GenBank/DDBJ whole genome shotgun (WGS) entry which is preliminary data.</text>
</comment>
<name>M7NLZ3_PNEMU</name>
<dbReference type="Pfam" id="PF00664">
    <property type="entry name" value="ABC_membrane"/>
    <property type="match status" value="1"/>
</dbReference>
<dbReference type="GO" id="GO:0071996">
    <property type="term" value="P:glutathione transmembrane import into vacuole"/>
    <property type="evidence" value="ECO:0007669"/>
    <property type="project" value="EnsemblFungi"/>
</dbReference>
<dbReference type="OrthoDB" id="6500128at2759"/>
<evidence type="ECO:0000313" key="12">
    <source>
        <dbReference type="Proteomes" id="UP000011958"/>
    </source>
</evidence>
<dbReference type="SUPFAM" id="SSF52540">
    <property type="entry name" value="P-loop containing nucleoside triphosphate hydrolases"/>
    <property type="match status" value="1"/>
</dbReference>
<dbReference type="InterPro" id="IPR036640">
    <property type="entry name" value="ABC1_TM_sf"/>
</dbReference>
<feature type="transmembrane region" description="Helical" evidence="8">
    <location>
        <begin position="110"/>
        <end position="128"/>
    </location>
</feature>
<feature type="transmembrane region" description="Helical" evidence="8">
    <location>
        <begin position="41"/>
        <end position="67"/>
    </location>
</feature>
<dbReference type="InterPro" id="IPR027417">
    <property type="entry name" value="P-loop_NTPase"/>
</dbReference>
<sequence>MEINTITDTIHYTFPWLIFMLYIVSSMIPEKHNKQKSDISSLLQTISTFLILLTFIGNSMLILVYILVKQDWWIAQSSVFYTLTSIFSWGIIFINTIEIKHRISIKLNSLIIYIFQILADTILVFSILSKPFISKWEISYSIISSSRILISMFFFTLCFLIKQKKSLTNLEDEPLLEQNQIYKDDELLDIKRKGILNDKKLENTWWNYIKKFYLFFPYLWPKDVLFLQIMIFFCFILLIVSRYINILVPQQLGIVTDKLNAYVDKKENIWISIFLFMFYRFLQGNMGLLGSIRSYLWIPINQHAYQTLSEKAFEHIHTLSLDFHLSKKTGEIISALDHGSSINTFFEMIIFQVLPVIIDIFVAIIYFFINFDAYFALNVVIMAISYIYATIKITEWRTEYRRDMVNKHRDEYSIKSDSITNYETVKYFNAEPFEFNRHKNAIRTYQKAEFKVLSSLNLLNVVQNVIYTAGLLSITSLSAYKIIKNLTSVGNFVSLLTYMTQLQGPLNYFGSLYRSIQSSLVNAERMLELFSEESAVSDNPDAIDIKITQGEVIFDNVSFSYDKRKNALNALSFHAKPGTSIALVGESGSGKTTIFRCLFKFFNIDSGTITIDGQNIHNIKLNSLRKNIGIVPQDTVLFNDTIMFNIRYAKPNASDEEVFQAAQKYNTKVGERGLRLSGGEKQRIAIARTILKNPKIILLDEATSALDTHTERQVQLALKKLTEGRTTICIAHRLSTITSCDLILCMRDGHIVESGTHNELLAKVEEAGEKGLYYSMWQKQIHANKNSNNNNNDKV</sequence>
<dbReference type="InterPro" id="IPR039421">
    <property type="entry name" value="Type_1_exporter"/>
</dbReference>
<dbReference type="PANTHER" id="PTHR24221:SF651">
    <property type="entry name" value="HEAVY METAL TOLERANCE PROTEIN"/>
    <property type="match status" value="1"/>
</dbReference>
<dbReference type="CDD" id="cd18583">
    <property type="entry name" value="ABC_6TM_HMT1"/>
    <property type="match status" value="1"/>
</dbReference>
<dbReference type="SMART" id="SM00382">
    <property type="entry name" value="AAA"/>
    <property type="match status" value="1"/>
</dbReference>
<dbReference type="RefSeq" id="XP_007875415.1">
    <property type="nucleotide sequence ID" value="XM_007877224.1"/>
</dbReference>